<name>A0A2C6KNE2_9APIC</name>
<dbReference type="Proteomes" id="UP000221165">
    <property type="component" value="Unassembled WGS sequence"/>
</dbReference>
<dbReference type="RefSeq" id="XP_067919620.1">
    <property type="nucleotide sequence ID" value="XM_068068407.1"/>
</dbReference>
<gene>
    <name evidence="1" type="ORF">CSUI_008273</name>
</gene>
<protein>
    <submittedName>
        <fullName evidence="1">Uncharacterized protein</fullName>
    </submittedName>
</protein>
<evidence type="ECO:0000313" key="1">
    <source>
        <dbReference type="EMBL" id="PHJ17906.1"/>
    </source>
</evidence>
<dbReference type="EMBL" id="MIGC01004587">
    <property type="protein sequence ID" value="PHJ17906.1"/>
    <property type="molecule type" value="Genomic_DNA"/>
</dbReference>
<reference evidence="1 2" key="1">
    <citation type="journal article" date="2017" name="Int. J. Parasitol.">
        <title>The genome of the protozoan parasite Cystoisospora suis and a reverse vaccinology approach to identify vaccine candidates.</title>
        <authorList>
            <person name="Palmieri N."/>
            <person name="Shrestha A."/>
            <person name="Ruttkowski B."/>
            <person name="Beck T."/>
            <person name="Vogl C."/>
            <person name="Tomley F."/>
            <person name="Blake D.P."/>
            <person name="Joachim A."/>
        </authorList>
    </citation>
    <scope>NUCLEOTIDE SEQUENCE [LARGE SCALE GENOMIC DNA]</scope>
    <source>
        <strain evidence="1 2">Wien I</strain>
    </source>
</reference>
<proteinExistence type="predicted"/>
<feature type="non-terminal residue" evidence="1">
    <location>
        <position position="35"/>
    </location>
</feature>
<evidence type="ECO:0000313" key="2">
    <source>
        <dbReference type="Proteomes" id="UP000221165"/>
    </source>
</evidence>
<dbReference type="VEuPathDB" id="ToxoDB:CSUI_008273"/>
<keyword evidence="2" id="KW-1185">Reference proteome</keyword>
<accession>A0A2C6KNE2</accession>
<comment type="caution">
    <text evidence="1">The sequence shown here is derived from an EMBL/GenBank/DDBJ whole genome shotgun (WGS) entry which is preliminary data.</text>
</comment>
<dbReference type="GeneID" id="94431618"/>
<sequence length="35" mass="3814">MLFSPQALGCFSSFLSISKEVLLLSPCFFSSLLSL</sequence>
<dbReference type="AlphaFoldDB" id="A0A2C6KNE2"/>
<organism evidence="1 2">
    <name type="scientific">Cystoisospora suis</name>
    <dbReference type="NCBI Taxonomy" id="483139"/>
    <lineage>
        <taxon>Eukaryota</taxon>
        <taxon>Sar</taxon>
        <taxon>Alveolata</taxon>
        <taxon>Apicomplexa</taxon>
        <taxon>Conoidasida</taxon>
        <taxon>Coccidia</taxon>
        <taxon>Eucoccidiorida</taxon>
        <taxon>Eimeriorina</taxon>
        <taxon>Sarcocystidae</taxon>
        <taxon>Cystoisospora</taxon>
    </lineage>
</organism>